<proteinExistence type="predicted"/>
<dbReference type="AlphaFoldDB" id="A0A072NRP0"/>
<sequence>MIRVSKIFTCWLIASVILLCTTSGVFAANQNFIKQIRDEYSSYEGKISNEYRVFQQSSSKEYEDYQKDEFNSFDKFSNQTDSDLQYLDGLLKKDFESIQAQYDGNSSYSSKLRDYQNKINPNYLNSPMQKYANSINPNYLNSLMMKFKNATNGNYLNSPMMKYKNAVNENYLNSPMMHYKNAVNENYLNSPMSKLKNGSNVNYSLSIMNQYNRGKISQDAAGKQWRELLQKEGQAIQTIKSQSTQSIQQIAGDSKDAILNQKYETVNGILKQREQSLETIAQLRKEYFGEEIEFDSLIPDLGKINVLIDGEWQAFKQPPTVMNGATLVPMRAIFEKLGAEVKWHPENQTITASKGSTSMSLVLNNNKATINGKSITLPVAPRLIHGNTMVPLRFVSESLGAEVEWDGQNKTVFIFSK</sequence>
<feature type="chain" id="PRO_5001682855" evidence="1">
    <location>
        <begin position="28"/>
        <end position="417"/>
    </location>
</feature>
<dbReference type="OrthoDB" id="9769314at2"/>
<dbReference type="Proteomes" id="UP000027936">
    <property type="component" value="Unassembled WGS sequence"/>
</dbReference>
<dbReference type="RefSeq" id="WP_051678390.1">
    <property type="nucleotide sequence ID" value="NZ_JJRY01000045.1"/>
</dbReference>
<dbReference type="PATRIC" id="fig|1348973.3.peg.4820"/>
<evidence type="ECO:0000256" key="1">
    <source>
        <dbReference type="SAM" id="SignalP"/>
    </source>
</evidence>
<reference evidence="3 4" key="1">
    <citation type="submission" date="2014-04" db="EMBL/GenBank/DDBJ databases">
        <title>Draft genome sequence of Bacillus azotoformans MEV2011, a (co-) denitrifying strain unable to grow in the presence of oxygen.</title>
        <authorList>
            <person name="Nielsen M."/>
            <person name="Schreiber L."/>
            <person name="Finster K."/>
            <person name="Schramm A."/>
        </authorList>
    </citation>
    <scope>NUCLEOTIDE SEQUENCE [LARGE SCALE GENOMIC DNA]</scope>
    <source>
        <strain evidence="3 4">MEV2011</strain>
    </source>
</reference>
<protein>
    <submittedName>
        <fullName evidence="3">Copper amine oxidase family protein</fullName>
    </submittedName>
</protein>
<gene>
    <name evidence="3" type="ORF">M670_04966</name>
</gene>
<keyword evidence="1" id="KW-0732">Signal</keyword>
<evidence type="ECO:0000259" key="2">
    <source>
        <dbReference type="Pfam" id="PF07833"/>
    </source>
</evidence>
<dbReference type="InterPro" id="IPR036582">
    <property type="entry name" value="Mao_N_sf"/>
</dbReference>
<comment type="caution">
    <text evidence="3">The sequence shown here is derived from an EMBL/GenBank/DDBJ whole genome shotgun (WGS) entry which is preliminary data.</text>
</comment>
<dbReference type="Pfam" id="PF07833">
    <property type="entry name" value="Cu_amine_oxidN1"/>
    <property type="match status" value="1"/>
</dbReference>
<feature type="signal peptide" evidence="1">
    <location>
        <begin position="1"/>
        <end position="27"/>
    </location>
</feature>
<evidence type="ECO:0000313" key="4">
    <source>
        <dbReference type="Proteomes" id="UP000027936"/>
    </source>
</evidence>
<dbReference type="SUPFAM" id="SSF55383">
    <property type="entry name" value="Copper amine oxidase, domain N"/>
    <property type="match status" value="1"/>
</dbReference>
<feature type="domain" description="Copper amine oxidase-like N-terminal" evidence="2">
    <location>
        <begin position="308"/>
        <end position="414"/>
    </location>
</feature>
<name>A0A072NRP0_SCHAZ</name>
<dbReference type="EMBL" id="JJRY01000045">
    <property type="protein sequence ID" value="KEF35880.1"/>
    <property type="molecule type" value="Genomic_DNA"/>
</dbReference>
<organism evidence="3 4">
    <name type="scientific">Schinkia azotoformans MEV2011</name>
    <dbReference type="NCBI Taxonomy" id="1348973"/>
    <lineage>
        <taxon>Bacteria</taxon>
        <taxon>Bacillati</taxon>
        <taxon>Bacillota</taxon>
        <taxon>Bacilli</taxon>
        <taxon>Bacillales</taxon>
        <taxon>Bacillaceae</taxon>
        <taxon>Calidifontibacillus/Schinkia group</taxon>
        <taxon>Schinkia</taxon>
    </lineage>
</organism>
<dbReference type="InterPro" id="IPR012854">
    <property type="entry name" value="Cu_amine_oxidase-like_N"/>
</dbReference>
<evidence type="ECO:0000313" key="3">
    <source>
        <dbReference type="EMBL" id="KEF35880.1"/>
    </source>
</evidence>
<dbReference type="Gene3D" id="3.30.457.10">
    <property type="entry name" value="Copper amine oxidase-like, N-terminal domain"/>
    <property type="match status" value="1"/>
</dbReference>
<accession>A0A072NRP0</accession>